<dbReference type="Proteomes" id="UP001162483">
    <property type="component" value="Unassembled WGS sequence"/>
</dbReference>
<feature type="compositionally biased region" description="Gly residues" evidence="1">
    <location>
        <begin position="29"/>
        <end position="48"/>
    </location>
</feature>
<name>A0ABN9FYD6_9NEOB</name>
<feature type="non-terminal residue" evidence="2">
    <location>
        <position position="158"/>
    </location>
</feature>
<proteinExistence type="predicted"/>
<evidence type="ECO:0000313" key="2">
    <source>
        <dbReference type="EMBL" id="CAI9602128.1"/>
    </source>
</evidence>
<protein>
    <submittedName>
        <fullName evidence="2">Uncharacterized protein</fullName>
    </submittedName>
</protein>
<organism evidence="2 3">
    <name type="scientific">Staurois parvus</name>
    <dbReference type="NCBI Taxonomy" id="386267"/>
    <lineage>
        <taxon>Eukaryota</taxon>
        <taxon>Metazoa</taxon>
        <taxon>Chordata</taxon>
        <taxon>Craniata</taxon>
        <taxon>Vertebrata</taxon>
        <taxon>Euteleostomi</taxon>
        <taxon>Amphibia</taxon>
        <taxon>Batrachia</taxon>
        <taxon>Anura</taxon>
        <taxon>Neobatrachia</taxon>
        <taxon>Ranoidea</taxon>
        <taxon>Ranidae</taxon>
        <taxon>Staurois</taxon>
    </lineage>
</organism>
<accession>A0ABN9FYD6</accession>
<feature type="compositionally biased region" description="Polar residues" evidence="1">
    <location>
        <begin position="117"/>
        <end position="130"/>
    </location>
</feature>
<evidence type="ECO:0000313" key="3">
    <source>
        <dbReference type="Proteomes" id="UP001162483"/>
    </source>
</evidence>
<dbReference type="EMBL" id="CATNWA010017647">
    <property type="protein sequence ID" value="CAI9602128.1"/>
    <property type="molecule type" value="Genomic_DNA"/>
</dbReference>
<reference evidence="2" key="1">
    <citation type="submission" date="2023-05" db="EMBL/GenBank/DDBJ databases">
        <authorList>
            <person name="Stuckert A."/>
        </authorList>
    </citation>
    <scope>NUCLEOTIDE SEQUENCE</scope>
</reference>
<keyword evidence="3" id="KW-1185">Reference proteome</keyword>
<feature type="non-terminal residue" evidence="2">
    <location>
        <position position="1"/>
    </location>
</feature>
<gene>
    <name evidence="2" type="ORF">SPARVUS_LOCUS13086521</name>
</gene>
<sequence>QASGPPGERRARRPPWGSVRHWALQRSPGGAGPPGGATGLGPPQGSGGPPDPQVERQVSGPQAERRAPTPRRSRRAPDPWGEVDRSRALRGFSGRPSPDPQAERQVLGPPARRAGTELTSTTVGSESTGMTRWHWGSEIGSSWLDRGIGSPGIRSFGS</sequence>
<comment type="caution">
    <text evidence="2">The sequence shown here is derived from an EMBL/GenBank/DDBJ whole genome shotgun (WGS) entry which is preliminary data.</text>
</comment>
<feature type="region of interest" description="Disordered" evidence="1">
    <location>
        <begin position="1"/>
        <end position="133"/>
    </location>
</feature>
<evidence type="ECO:0000256" key="1">
    <source>
        <dbReference type="SAM" id="MobiDB-lite"/>
    </source>
</evidence>